<evidence type="ECO:0000259" key="1">
    <source>
        <dbReference type="Pfam" id="PF20408"/>
    </source>
</evidence>
<dbReference type="PANTHER" id="PTHR13136">
    <property type="entry name" value="TESTIS DEVELOPMENT PROTEIN PRTD"/>
    <property type="match status" value="1"/>
</dbReference>
<dbReference type="InterPro" id="IPR046879">
    <property type="entry name" value="KANL3/Tex30_Abhydrolase"/>
</dbReference>
<reference evidence="2" key="1">
    <citation type="journal article" date="2021" name="Cell">
        <title>Tracing the genetic footprints of vertebrate landing in non-teleost ray-finned fishes.</title>
        <authorList>
            <person name="Bi X."/>
            <person name="Wang K."/>
            <person name="Yang L."/>
            <person name="Pan H."/>
            <person name="Jiang H."/>
            <person name="Wei Q."/>
            <person name="Fang M."/>
            <person name="Yu H."/>
            <person name="Zhu C."/>
            <person name="Cai Y."/>
            <person name="He Y."/>
            <person name="Gan X."/>
            <person name="Zeng H."/>
            <person name="Yu D."/>
            <person name="Zhu Y."/>
            <person name="Jiang H."/>
            <person name="Qiu Q."/>
            <person name="Yang H."/>
            <person name="Zhang Y.E."/>
            <person name="Wang W."/>
            <person name="Zhu M."/>
            <person name="He S."/>
            <person name="Zhang G."/>
        </authorList>
    </citation>
    <scope>NUCLEOTIDE SEQUENCE</scope>
    <source>
        <strain evidence="2">Bchr_001</strain>
    </source>
</reference>
<dbReference type="GeneID" id="120524083"/>
<protein>
    <submittedName>
        <fullName evidence="2">TEX30 protein</fullName>
    </submittedName>
</protein>
<dbReference type="InterPro" id="IPR029058">
    <property type="entry name" value="AB_hydrolase_fold"/>
</dbReference>
<feature type="non-terminal residue" evidence="2">
    <location>
        <position position="1"/>
    </location>
</feature>
<dbReference type="Pfam" id="PF20408">
    <property type="entry name" value="Abhydrolase_11"/>
    <property type="match status" value="1"/>
</dbReference>
<keyword evidence="3" id="KW-1185">Reference proteome</keyword>
<dbReference type="SUPFAM" id="SSF53474">
    <property type="entry name" value="alpha/beta-Hydrolases"/>
    <property type="match status" value="1"/>
</dbReference>
<sequence>MSFEQVKVKIPFGIKFLDAVISVPMRGLHVHVGVVLTHGAGGDLHFRHLVSMATSLASNGVLCVRFTCKGLNLSYRTKAYRAVVDYISKSKDYKLKGLFLGGRSMGARAAAATAADPAQLPVNGIDIQGLIFLSYPLHPAKQQKKLRTSDLLLLHQPVLFISGTADEMCEKSLLEDAIRKLTAPTTVHWVEGANHGMGLKGRTEDDVMDEMNTQVLAWIKEVCGGSDDHD</sequence>
<organism evidence="2 3">
    <name type="scientific">Polypterus senegalus</name>
    <name type="common">Senegal bichir</name>
    <dbReference type="NCBI Taxonomy" id="55291"/>
    <lineage>
        <taxon>Eukaryota</taxon>
        <taxon>Metazoa</taxon>
        <taxon>Chordata</taxon>
        <taxon>Craniata</taxon>
        <taxon>Vertebrata</taxon>
        <taxon>Euteleostomi</taxon>
        <taxon>Actinopterygii</taxon>
        <taxon>Polypteriformes</taxon>
        <taxon>Polypteridae</taxon>
        <taxon>Polypterus</taxon>
    </lineage>
</organism>
<evidence type="ECO:0000313" key="3">
    <source>
        <dbReference type="Proteomes" id="UP001166052"/>
    </source>
</evidence>
<dbReference type="EMBL" id="JAAWVN010012987">
    <property type="protein sequence ID" value="MBN3291500.1"/>
    <property type="molecule type" value="Genomic_DNA"/>
</dbReference>
<gene>
    <name evidence="2" type="primary">Tex30</name>
    <name evidence="2" type="ORF">GTO92_0006871</name>
</gene>
<feature type="domain" description="KANL3/Tex30 alpha/beta hydrolase-like" evidence="1">
    <location>
        <begin position="33"/>
        <end position="219"/>
    </location>
</feature>
<feature type="non-terminal residue" evidence="2">
    <location>
        <position position="230"/>
    </location>
</feature>
<dbReference type="PANTHER" id="PTHR13136:SF11">
    <property type="entry name" value="TESTIS-EXPRESSED PROTEIN 30"/>
    <property type="match status" value="1"/>
</dbReference>
<comment type="caution">
    <text evidence="2">The sequence shown here is derived from an EMBL/GenBank/DDBJ whole genome shotgun (WGS) entry which is preliminary data.</text>
</comment>
<accession>A0ABS2YXJ1</accession>
<dbReference type="Proteomes" id="UP001166052">
    <property type="component" value="Unassembled WGS sequence"/>
</dbReference>
<dbReference type="InterPro" id="IPR026555">
    <property type="entry name" value="NSL3/Tex30"/>
</dbReference>
<dbReference type="Gene3D" id="3.40.50.1820">
    <property type="entry name" value="alpha/beta hydrolase"/>
    <property type="match status" value="1"/>
</dbReference>
<dbReference type="RefSeq" id="XP_039601873.1">
    <property type="nucleotide sequence ID" value="XM_039745939.1"/>
</dbReference>
<name>A0ABS2YXJ1_POLSE</name>
<evidence type="ECO:0000313" key="2">
    <source>
        <dbReference type="EMBL" id="MBN3291500.1"/>
    </source>
</evidence>
<proteinExistence type="predicted"/>